<dbReference type="Gene3D" id="1.10.340.70">
    <property type="match status" value="1"/>
</dbReference>
<organism evidence="2 3">
    <name type="scientific">Trifolium medium</name>
    <dbReference type="NCBI Taxonomy" id="97028"/>
    <lineage>
        <taxon>Eukaryota</taxon>
        <taxon>Viridiplantae</taxon>
        <taxon>Streptophyta</taxon>
        <taxon>Embryophyta</taxon>
        <taxon>Tracheophyta</taxon>
        <taxon>Spermatophyta</taxon>
        <taxon>Magnoliopsida</taxon>
        <taxon>eudicotyledons</taxon>
        <taxon>Gunneridae</taxon>
        <taxon>Pentapetalae</taxon>
        <taxon>rosids</taxon>
        <taxon>fabids</taxon>
        <taxon>Fabales</taxon>
        <taxon>Fabaceae</taxon>
        <taxon>Papilionoideae</taxon>
        <taxon>50 kb inversion clade</taxon>
        <taxon>NPAAA clade</taxon>
        <taxon>Hologalegina</taxon>
        <taxon>IRL clade</taxon>
        <taxon>Trifolieae</taxon>
        <taxon>Trifolium</taxon>
    </lineage>
</organism>
<evidence type="ECO:0000313" key="3">
    <source>
        <dbReference type="Proteomes" id="UP000265520"/>
    </source>
</evidence>
<dbReference type="InterPro" id="IPR041588">
    <property type="entry name" value="Integrase_H2C2"/>
</dbReference>
<comment type="caution">
    <text evidence="2">The sequence shown here is derived from an EMBL/GenBank/DDBJ whole genome shotgun (WGS) entry which is preliminary data.</text>
</comment>
<reference evidence="2 3" key="1">
    <citation type="journal article" date="2018" name="Front. Plant Sci.">
        <title>Red Clover (Trifolium pratense) and Zigzag Clover (T. medium) - A Picture of Genomic Similarities and Differences.</title>
        <authorList>
            <person name="Dluhosova J."/>
            <person name="Istvanek J."/>
            <person name="Nedelnik J."/>
            <person name="Repkova J."/>
        </authorList>
    </citation>
    <scope>NUCLEOTIDE SEQUENCE [LARGE SCALE GENOMIC DNA]</scope>
    <source>
        <strain evidence="3">cv. 10/8</strain>
        <tissue evidence="2">Leaf</tissue>
    </source>
</reference>
<name>A0A392QNS9_9FABA</name>
<evidence type="ECO:0000313" key="2">
    <source>
        <dbReference type="EMBL" id="MCI25617.1"/>
    </source>
</evidence>
<feature type="non-terminal residue" evidence="2">
    <location>
        <position position="155"/>
    </location>
</feature>
<dbReference type="Proteomes" id="UP000265520">
    <property type="component" value="Unassembled WGS sequence"/>
</dbReference>
<keyword evidence="3" id="KW-1185">Reference proteome</keyword>
<dbReference type="Pfam" id="PF17921">
    <property type="entry name" value="Integrase_H2C2"/>
    <property type="match status" value="1"/>
</dbReference>
<sequence>MTQIIQTPEQQFYLAKLLGYSYEIIYKPGTNNRVADALSRVHEVTSQCLTITIPHWDFIQQLKQSFLADVTLQELMKQVQESPSSHPGYQVIQDLLFFHGKLYIPPNSPIKQLLLEEYHSSPIGGHSGIQKTLGRLKENVYWEKMKDDVTHFVNA</sequence>
<dbReference type="EMBL" id="LXQA010148256">
    <property type="protein sequence ID" value="MCI25617.1"/>
    <property type="molecule type" value="Genomic_DNA"/>
</dbReference>
<proteinExistence type="predicted"/>
<feature type="domain" description="Integrase zinc-binding" evidence="1">
    <location>
        <begin position="109"/>
        <end position="154"/>
    </location>
</feature>
<evidence type="ECO:0000259" key="1">
    <source>
        <dbReference type="Pfam" id="PF17921"/>
    </source>
</evidence>
<dbReference type="InterPro" id="IPR050951">
    <property type="entry name" value="Retrovirus_Pol_polyprotein"/>
</dbReference>
<dbReference type="PANTHER" id="PTHR37984:SF5">
    <property type="entry name" value="PROTEIN NYNRIN-LIKE"/>
    <property type="match status" value="1"/>
</dbReference>
<dbReference type="PANTHER" id="PTHR37984">
    <property type="entry name" value="PROTEIN CBG26694"/>
    <property type="match status" value="1"/>
</dbReference>
<accession>A0A392QNS9</accession>
<dbReference type="AlphaFoldDB" id="A0A392QNS9"/>
<protein>
    <recommendedName>
        <fullName evidence="1">Integrase zinc-binding domain-containing protein</fullName>
    </recommendedName>
</protein>